<evidence type="ECO:0000313" key="2">
    <source>
        <dbReference type="Proteomes" id="UP000295709"/>
    </source>
</evidence>
<protein>
    <recommendedName>
        <fullName evidence="3">Sel1 repeat family protein</fullName>
    </recommendedName>
</protein>
<evidence type="ECO:0008006" key="3">
    <source>
        <dbReference type="Google" id="ProtNLM"/>
    </source>
</evidence>
<dbReference type="Proteomes" id="UP000295709">
    <property type="component" value="Unassembled WGS sequence"/>
</dbReference>
<comment type="caution">
    <text evidence="1">The sequence shown here is derived from an EMBL/GenBank/DDBJ whole genome shotgun (WGS) entry which is preliminary data.</text>
</comment>
<dbReference type="PROSITE" id="PS51257">
    <property type="entry name" value="PROKAR_LIPOPROTEIN"/>
    <property type="match status" value="1"/>
</dbReference>
<dbReference type="EMBL" id="SOQW01000001">
    <property type="protein sequence ID" value="TDX95717.1"/>
    <property type="molecule type" value="Genomic_DNA"/>
</dbReference>
<dbReference type="RefSeq" id="WP_123261100.1">
    <property type="nucleotide sequence ID" value="NZ_RJTX01000001.1"/>
</dbReference>
<keyword evidence="2" id="KW-1185">Reference proteome</keyword>
<organism evidence="1 2">
    <name type="scientific">Chryseobacterium daecheongense</name>
    <dbReference type="NCBI Taxonomy" id="192389"/>
    <lineage>
        <taxon>Bacteria</taxon>
        <taxon>Pseudomonadati</taxon>
        <taxon>Bacteroidota</taxon>
        <taxon>Flavobacteriia</taxon>
        <taxon>Flavobacteriales</taxon>
        <taxon>Weeksellaceae</taxon>
        <taxon>Chryseobacterium group</taxon>
        <taxon>Chryseobacterium</taxon>
    </lineage>
</organism>
<gene>
    <name evidence="1" type="ORF">BCF50_1500</name>
</gene>
<name>A0ABY2G1T6_9FLAO</name>
<accession>A0ABY2G1T6</accession>
<evidence type="ECO:0000313" key="1">
    <source>
        <dbReference type="EMBL" id="TDX95717.1"/>
    </source>
</evidence>
<reference evidence="1 2" key="1">
    <citation type="submission" date="2019-03" db="EMBL/GenBank/DDBJ databases">
        <title>Genomic Encyclopedia of Archaeal and Bacterial Type Strains, Phase II (KMG-II): from individual species to whole genera.</title>
        <authorList>
            <person name="Goeker M."/>
        </authorList>
    </citation>
    <scope>NUCLEOTIDE SEQUENCE [LARGE SCALE GENOMIC DNA]</scope>
    <source>
        <strain evidence="1 2">DSM 15235</strain>
    </source>
</reference>
<sequence length="160" mass="18423">MKNLLFIMPLFALFSCTKTEVKNNDNNTSVEQSKIASDTNHLNLSDHKLQEELNKVILNNDTIAYKKYYKNYVTSGHAKEFLYYAILMAEKNNSKEAYSNISEILDFTLEDPLAYNSQYASYCLLKAYEMGNKDVESSINYIYKEKGKKIPRSSSVYCGK</sequence>
<proteinExistence type="predicted"/>